<dbReference type="SUPFAM" id="SSF51445">
    <property type="entry name" value="(Trans)glycosidases"/>
    <property type="match status" value="1"/>
</dbReference>
<dbReference type="InterPro" id="IPR051816">
    <property type="entry name" value="Glycosyl_Hydrolase_31"/>
</dbReference>
<keyword evidence="2" id="KW-0378">Hydrolase</keyword>
<evidence type="ECO:0008006" key="8">
    <source>
        <dbReference type="Google" id="ProtNLM"/>
    </source>
</evidence>
<dbReference type="Pfam" id="PF21365">
    <property type="entry name" value="Glyco_hydro_31_3rd"/>
    <property type="match status" value="1"/>
</dbReference>
<name>A0AAV9NY56_9PEZI</name>
<keyword evidence="7" id="KW-1185">Reference proteome</keyword>
<dbReference type="GO" id="GO:0005975">
    <property type="term" value="P:carbohydrate metabolic process"/>
    <property type="evidence" value="ECO:0007669"/>
    <property type="project" value="InterPro"/>
</dbReference>
<dbReference type="InterPro" id="IPR011013">
    <property type="entry name" value="Gal_mutarotase_sf_dom"/>
</dbReference>
<feature type="chain" id="PRO_5043339638" description="Glycoside hydrolase family 31 protein" evidence="3">
    <location>
        <begin position="21"/>
        <end position="754"/>
    </location>
</feature>
<feature type="domain" description="Glycoside hydrolase family 31 TIM barrel" evidence="4">
    <location>
        <begin position="227"/>
        <end position="556"/>
    </location>
</feature>
<reference evidence="6 7" key="1">
    <citation type="submission" date="2023-08" db="EMBL/GenBank/DDBJ databases">
        <title>Black Yeasts Isolated from many extreme environments.</title>
        <authorList>
            <person name="Coleine C."/>
            <person name="Stajich J.E."/>
            <person name="Selbmann L."/>
        </authorList>
    </citation>
    <scope>NUCLEOTIDE SEQUENCE [LARGE SCALE GENOMIC DNA]</scope>
    <source>
        <strain evidence="6 7">CCFEE 5935</strain>
    </source>
</reference>
<dbReference type="PANTHER" id="PTHR43863:SF2">
    <property type="entry name" value="MALTASE-GLUCOAMYLASE"/>
    <property type="match status" value="1"/>
</dbReference>
<evidence type="ECO:0000313" key="6">
    <source>
        <dbReference type="EMBL" id="KAK5163173.1"/>
    </source>
</evidence>
<dbReference type="InterPro" id="IPR000322">
    <property type="entry name" value="Glyco_hydro_31_TIM"/>
</dbReference>
<dbReference type="GO" id="GO:0030246">
    <property type="term" value="F:carbohydrate binding"/>
    <property type="evidence" value="ECO:0007669"/>
    <property type="project" value="InterPro"/>
</dbReference>
<dbReference type="CDD" id="cd14752">
    <property type="entry name" value="GH31_N"/>
    <property type="match status" value="1"/>
</dbReference>
<dbReference type="GeneID" id="89932281"/>
<evidence type="ECO:0000256" key="3">
    <source>
        <dbReference type="SAM" id="SignalP"/>
    </source>
</evidence>
<dbReference type="Gene3D" id="3.20.20.80">
    <property type="entry name" value="Glycosidases"/>
    <property type="match status" value="1"/>
</dbReference>
<gene>
    <name evidence="6" type="ORF">LTR77_010957</name>
</gene>
<dbReference type="AlphaFoldDB" id="A0AAV9NY56"/>
<feature type="domain" description="Glycosyl hydrolase family 31 C-terminal" evidence="5">
    <location>
        <begin position="567"/>
        <end position="654"/>
    </location>
</feature>
<evidence type="ECO:0000256" key="1">
    <source>
        <dbReference type="ARBA" id="ARBA00007806"/>
    </source>
</evidence>
<feature type="signal peptide" evidence="3">
    <location>
        <begin position="1"/>
        <end position="20"/>
    </location>
</feature>
<dbReference type="EMBL" id="JAVRRT010000028">
    <property type="protein sequence ID" value="KAK5163173.1"/>
    <property type="molecule type" value="Genomic_DNA"/>
</dbReference>
<dbReference type="RefSeq" id="XP_064653721.1">
    <property type="nucleotide sequence ID" value="XM_064808173.1"/>
</dbReference>
<dbReference type="GO" id="GO:0004553">
    <property type="term" value="F:hydrolase activity, hydrolyzing O-glycosyl compounds"/>
    <property type="evidence" value="ECO:0007669"/>
    <property type="project" value="InterPro"/>
</dbReference>
<accession>A0AAV9NY56</accession>
<dbReference type="Gene3D" id="2.60.40.1180">
    <property type="entry name" value="Golgi alpha-mannosidase II"/>
    <property type="match status" value="1"/>
</dbReference>
<keyword evidence="2" id="KW-0326">Glycosidase</keyword>
<organism evidence="6 7">
    <name type="scientific">Saxophila tyrrhenica</name>
    <dbReference type="NCBI Taxonomy" id="1690608"/>
    <lineage>
        <taxon>Eukaryota</taxon>
        <taxon>Fungi</taxon>
        <taxon>Dikarya</taxon>
        <taxon>Ascomycota</taxon>
        <taxon>Pezizomycotina</taxon>
        <taxon>Dothideomycetes</taxon>
        <taxon>Dothideomycetidae</taxon>
        <taxon>Mycosphaerellales</taxon>
        <taxon>Extremaceae</taxon>
        <taxon>Saxophila</taxon>
    </lineage>
</organism>
<protein>
    <recommendedName>
        <fullName evidence="8">Glycoside hydrolase family 31 protein</fullName>
    </recommendedName>
</protein>
<sequence length="754" mass="84196">MRLSLLQLAASASTLAHTRGQPVEVDGRHGGPSSHAASISVSSTSPFGLTFSNGVVSAENTAILVGETNRSATPISASNDGSIGDSTGHISFSAVNSQVAKITINTTSSFVGARFTTSESDHFYGIWEYPFKNRQLTNDGVNFEIKGVENVRGVNYANARSPFFITNAGYGVYTDTLEMGTYNFEQSGVAEFNFNSSSLVYYIILPKETDDYKSIITAYSELSNTIYMPPDSAYGPIYWSDDWEQDLHGLNNSQESYYDTITHLYDYQIHGTAMFADRPYGTGNYSYGNFDFDPEFYPTPGQFIANLSNWGFDFQVWAANRAFLYTELYNVSVANGWLFPGIDPEFFLGPALNLSIPEAYDYFKQHLSYYPSVGVKGYKIDRGEEGELPVYEQNTQIALFEQLCWETMEEKWGEGNFYNFARNIVDRSRSRSAVWNGDAQSNWTGLAFSVTSGIRSGLIGFSQSEANAIASSTSSLTHHTGQWGSDTGGYLRDLDDPHQELWSRWMWFSTFSPMYEIPIGTNHTPWYPTETNPYTPELVQVLKESTDLHYELFPFIKSYTYQAHKTGLPAIRAAFLEAPQDPKTYTMGESYFFGAEFFIAPIITPGGRRSVYFPEGGKYLEYFNKTAVHEGGTTTDVEMDVHAIPAYVRAGSIVPRGQIFRGNDRWTANWMPYLDIEVFPSAEVPQSRFWYYNGDADEEVIIEMIMEGGKVVVQYGNVALNGTISAFLKGGKQTAEIHSGGGSVVFEECESLFE</sequence>
<comment type="caution">
    <text evidence="6">The sequence shown here is derived from an EMBL/GenBank/DDBJ whole genome shotgun (WGS) entry which is preliminary data.</text>
</comment>
<dbReference type="Proteomes" id="UP001337655">
    <property type="component" value="Unassembled WGS sequence"/>
</dbReference>
<dbReference type="SUPFAM" id="SSF74650">
    <property type="entry name" value="Galactose mutarotase-like"/>
    <property type="match status" value="1"/>
</dbReference>
<evidence type="ECO:0000259" key="4">
    <source>
        <dbReference type="Pfam" id="PF01055"/>
    </source>
</evidence>
<dbReference type="PANTHER" id="PTHR43863">
    <property type="entry name" value="HYDROLASE, PUTATIVE (AFU_ORTHOLOGUE AFUA_1G03140)-RELATED"/>
    <property type="match status" value="1"/>
</dbReference>
<comment type="similarity">
    <text evidence="1 2">Belongs to the glycosyl hydrolase 31 family.</text>
</comment>
<evidence type="ECO:0000259" key="5">
    <source>
        <dbReference type="Pfam" id="PF21365"/>
    </source>
</evidence>
<dbReference type="InterPro" id="IPR048395">
    <property type="entry name" value="Glyco_hydro_31_C"/>
</dbReference>
<dbReference type="InterPro" id="IPR017853">
    <property type="entry name" value="GH"/>
</dbReference>
<dbReference type="Pfam" id="PF01055">
    <property type="entry name" value="Glyco_hydro_31_2nd"/>
    <property type="match status" value="1"/>
</dbReference>
<proteinExistence type="inferred from homology"/>
<dbReference type="InterPro" id="IPR013780">
    <property type="entry name" value="Glyco_hydro_b"/>
</dbReference>
<evidence type="ECO:0000313" key="7">
    <source>
        <dbReference type="Proteomes" id="UP001337655"/>
    </source>
</evidence>
<dbReference type="Gene3D" id="2.60.40.1760">
    <property type="entry name" value="glycosyl hydrolase (family 31)"/>
    <property type="match status" value="1"/>
</dbReference>
<dbReference type="SUPFAM" id="SSF51011">
    <property type="entry name" value="Glycosyl hydrolase domain"/>
    <property type="match status" value="1"/>
</dbReference>
<evidence type="ECO:0000256" key="2">
    <source>
        <dbReference type="RuleBase" id="RU361185"/>
    </source>
</evidence>
<keyword evidence="3" id="KW-0732">Signal</keyword>